<reference evidence="10 13" key="2">
    <citation type="submission" date="2020-08" db="EMBL/GenBank/DDBJ databases">
        <title>Genomic Encyclopedia of Type Strains, Phase IV (KMG-IV): sequencing the most valuable type-strain genomes for metagenomic binning, comparative biology and taxonomic classification.</title>
        <authorList>
            <person name="Goeker M."/>
        </authorList>
    </citation>
    <scope>NUCLEOTIDE SEQUENCE [LARGE SCALE GENOMIC DNA]</scope>
    <source>
        <strain evidence="10 13">DSM 105434</strain>
    </source>
</reference>
<dbReference type="NCBIfam" id="TIGR02962">
    <property type="entry name" value="hdxy_isourate"/>
    <property type="match status" value="1"/>
</dbReference>
<organism evidence="11 12">
    <name type="scientific">Deinococcus metallilatus</name>
    <dbReference type="NCBI Taxonomy" id="1211322"/>
    <lineage>
        <taxon>Bacteria</taxon>
        <taxon>Thermotogati</taxon>
        <taxon>Deinococcota</taxon>
        <taxon>Deinococci</taxon>
        <taxon>Deinococcales</taxon>
        <taxon>Deinococcaceae</taxon>
        <taxon>Deinococcus</taxon>
    </lineage>
</organism>
<evidence type="ECO:0000256" key="7">
    <source>
        <dbReference type="PIRSR" id="PIRSR600895-51"/>
    </source>
</evidence>
<dbReference type="EC" id="3.5.2.17" evidence="8"/>
<dbReference type="GO" id="GO:0006144">
    <property type="term" value="P:purine nucleobase metabolic process"/>
    <property type="evidence" value="ECO:0007669"/>
    <property type="project" value="UniProtKB-KW"/>
</dbReference>
<proteinExistence type="inferred from homology"/>
<feature type="binding site" evidence="7">
    <location>
        <position position="53"/>
    </location>
    <ligand>
        <name>substrate</name>
    </ligand>
</feature>
<dbReference type="InterPro" id="IPR023418">
    <property type="entry name" value="Thyroxine_BS"/>
</dbReference>
<dbReference type="AlphaFoldDB" id="A0AAJ5K1D6"/>
<dbReference type="Pfam" id="PF00576">
    <property type="entry name" value="Transthyretin"/>
    <property type="match status" value="1"/>
</dbReference>
<dbReference type="FunFam" id="2.60.40.180:FF:000005">
    <property type="entry name" value="5-hydroxyisourate hydrolase"/>
    <property type="match status" value="1"/>
</dbReference>
<dbReference type="Proteomes" id="UP000308000">
    <property type="component" value="Unassembled WGS sequence"/>
</dbReference>
<dbReference type="PANTHER" id="PTHR10395">
    <property type="entry name" value="URICASE AND TRANSTHYRETIN-RELATED"/>
    <property type="match status" value="1"/>
</dbReference>
<accession>A0AAJ5K1D6</accession>
<name>A0AAJ5K1D6_9DEIO</name>
<evidence type="ECO:0000256" key="8">
    <source>
        <dbReference type="RuleBase" id="RU361270"/>
    </source>
</evidence>
<feature type="binding site" evidence="7">
    <location>
        <position position="121"/>
    </location>
    <ligand>
        <name>substrate</name>
    </ligand>
</feature>
<keyword evidence="5 8" id="KW-0659">Purine metabolism</keyword>
<sequence length="124" mass="13487">MASQTGPAHSGLTTHVLDTARGRPAAGVQVELYAVEGGERRKVTEAVTNNDGRTDAPLIERGSLQSGTYELTFHVAPYYEGFEAAPQVPFLDLVTLRFTVSDTSGHYHVPLVMTPWSYSTYRGS</sequence>
<dbReference type="Proteomes" id="UP000536909">
    <property type="component" value="Unassembled WGS sequence"/>
</dbReference>
<dbReference type="InterPro" id="IPR000895">
    <property type="entry name" value="Transthyretin/HIU_hydrolase"/>
</dbReference>
<dbReference type="PROSITE" id="PS00768">
    <property type="entry name" value="TRANSTHYRETIN_1"/>
    <property type="match status" value="1"/>
</dbReference>
<evidence type="ECO:0000256" key="6">
    <source>
        <dbReference type="ARBA" id="ARBA00022801"/>
    </source>
</evidence>
<evidence type="ECO:0000313" key="13">
    <source>
        <dbReference type="Proteomes" id="UP000536909"/>
    </source>
</evidence>
<comment type="catalytic activity">
    <reaction evidence="1 8">
        <text>5-hydroxyisourate + H2O = 5-hydroxy-2-oxo-4-ureido-2,5-dihydro-1H-imidazole-5-carboxylate + H(+)</text>
        <dbReference type="Rhea" id="RHEA:23736"/>
        <dbReference type="ChEBI" id="CHEBI:15377"/>
        <dbReference type="ChEBI" id="CHEBI:15378"/>
        <dbReference type="ChEBI" id="CHEBI:18072"/>
        <dbReference type="ChEBI" id="CHEBI:58639"/>
        <dbReference type="EC" id="3.5.2.17"/>
    </reaction>
</comment>
<gene>
    <name evidence="11" type="primary">uraH</name>
    <name evidence="11" type="ORF">FCS05_00445</name>
    <name evidence="10" type="ORF">HNQ10_000052</name>
</gene>
<comment type="subunit">
    <text evidence="4 8">Homotetramer.</text>
</comment>
<dbReference type="PROSITE" id="PS00769">
    <property type="entry name" value="TRANSTHYRETIN_2"/>
    <property type="match status" value="1"/>
</dbReference>
<evidence type="ECO:0000256" key="4">
    <source>
        <dbReference type="ARBA" id="ARBA00011881"/>
    </source>
</evidence>
<dbReference type="InterPro" id="IPR023419">
    <property type="entry name" value="Transthyretin_CS"/>
</dbReference>
<evidence type="ECO:0000259" key="9">
    <source>
        <dbReference type="Pfam" id="PF00576"/>
    </source>
</evidence>
<protein>
    <recommendedName>
        <fullName evidence="8">5-hydroxyisourate hydrolase</fullName>
        <shortName evidence="8">HIU hydrolase</shortName>
        <shortName evidence="8">HIUHase</shortName>
        <ecNumber evidence="8">3.5.2.17</ecNumber>
    </recommendedName>
</protein>
<comment type="similarity">
    <text evidence="3 8">Belongs to the transthyretin family. 5-hydroxyisourate hydrolase subfamily.</text>
</comment>
<dbReference type="CDD" id="cd05822">
    <property type="entry name" value="TLP_HIUase"/>
    <property type="match status" value="1"/>
</dbReference>
<dbReference type="InterPro" id="IPR014306">
    <property type="entry name" value="Hydroxyisourate_hydrolase"/>
</dbReference>
<reference evidence="11 12" key="1">
    <citation type="submission" date="2019-04" db="EMBL/GenBank/DDBJ databases">
        <title>Deinococcus metalilatus MA1002 mutant No.5.</title>
        <authorList>
            <person name="Park W."/>
            <person name="Park C."/>
        </authorList>
    </citation>
    <scope>NUCLEOTIDE SEQUENCE [LARGE SCALE GENOMIC DNA]</scope>
    <source>
        <strain evidence="11 12">MA1002-m5</strain>
    </source>
</reference>
<evidence type="ECO:0000313" key="10">
    <source>
        <dbReference type="EMBL" id="MBB5293239.1"/>
    </source>
</evidence>
<dbReference type="PANTHER" id="PTHR10395:SF7">
    <property type="entry name" value="5-HYDROXYISOURATE HYDROLASE"/>
    <property type="match status" value="1"/>
</dbReference>
<evidence type="ECO:0000256" key="1">
    <source>
        <dbReference type="ARBA" id="ARBA00001043"/>
    </source>
</evidence>
<keyword evidence="6 8" id="KW-0378">Hydrolase</keyword>
<dbReference type="EMBL" id="VBRC01000001">
    <property type="protein sequence ID" value="TLK31973.1"/>
    <property type="molecule type" value="Genomic_DNA"/>
</dbReference>
<comment type="function">
    <text evidence="2">Catalyzes the hydrolysis of 5-hydroxyisourate (HIU) to 2-oxo-4-hydroxy-4-carboxy-5-ureidoimidazoline (OHCU).</text>
</comment>
<dbReference type="Gene3D" id="2.60.40.180">
    <property type="entry name" value="Transthyretin/hydroxyisourate hydrolase domain"/>
    <property type="match status" value="1"/>
</dbReference>
<dbReference type="RefSeq" id="WP_129117307.1">
    <property type="nucleotide sequence ID" value="NZ_BSUI01000012.1"/>
</dbReference>
<feature type="binding site" evidence="7">
    <location>
        <position position="15"/>
    </location>
    <ligand>
        <name>substrate</name>
    </ligand>
</feature>
<dbReference type="InterPro" id="IPR023416">
    <property type="entry name" value="Transthyretin/HIU_hydrolase_d"/>
</dbReference>
<dbReference type="PRINTS" id="PR00189">
    <property type="entry name" value="TRNSTHYRETIN"/>
</dbReference>
<keyword evidence="13" id="KW-1185">Reference proteome</keyword>
<feature type="domain" description="Transthyretin/hydroxyisourate hydrolase" evidence="9">
    <location>
        <begin position="12"/>
        <end position="123"/>
    </location>
</feature>
<evidence type="ECO:0000313" key="11">
    <source>
        <dbReference type="EMBL" id="TLK31973.1"/>
    </source>
</evidence>
<dbReference type="SUPFAM" id="SSF49472">
    <property type="entry name" value="Transthyretin (synonym: prealbumin)"/>
    <property type="match status" value="1"/>
</dbReference>
<evidence type="ECO:0000256" key="2">
    <source>
        <dbReference type="ARBA" id="ARBA00002704"/>
    </source>
</evidence>
<evidence type="ECO:0000256" key="3">
    <source>
        <dbReference type="ARBA" id="ARBA00009850"/>
    </source>
</evidence>
<evidence type="ECO:0000256" key="5">
    <source>
        <dbReference type="ARBA" id="ARBA00022631"/>
    </source>
</evidence>
<evidence type="ECO:0000313" key="12">
    <source>
        <dbReference type="Proteomes" id="UP000308000"/>
    </source>
</evidence>
<dbReference type="EMBL" id="JACHFV010000001">
    <property type="protein sequence ID" value="MBB5293239.1"/>
    <property type="molecule type" value="Genomic_DNA"/>
</dbReference>
<dbReference type="GO" id="GO:0033971">
    <property type="term" value="F:hydroxyisourate hydrolase activity"/>
    <property type="evidence" value="ECO:0007669"/>
    <property type="project" value="UniProtKB-EC"/>
</dbReference>
<dbReference type="InterPro" id="IPR036817">
    <property type="entry name" value="Transthyretin/HIU_hydrolase_sf"/>
</dbReference>
<comment type="caution">
    <text evidence="11">The sequence shown here is derived from an EMBL/GenBank/DDBJ whole genome shotgun (WGS) entry which is preliminary data.</text>
</comment>